<dbReference type="SMR" id="A0A024VBM7"/>
<dbReference type="SUPFAM" id="SSF55120">
    <property type="entry name" value="Pseudouridine synthase"/>
    <property type="match status" value="1"/>
</dbReference>
<dbReference type="InterPro" id="IPR006145">
    <property type="entry name" value="PsdUridine_synth_RsuA/RluA"/>
</dbReference>
<dbReference type="CDD" id="cd02869">
    <property type="entry name" value="PseudoU_synth_RluA_like"/>
    <property type="match status" value="1"/>
</dbReference>
<dbReference type="Proteomes" id="UP000030690">
    <property type="component" value="Unassembled WGS sequence"/>
</dbReference>
<reference evidence="3 4" key="2">
    <citation type="submission" date="2013-02" db="EMBL/GenBank/DDBJ databases">
        <title>The Genome Sequence of Plasmodium falciparum Vietnam Oak-Knoll (FVO).</title>
        <authorList>
            <consortium name="The Broad Institute Genome Sequencing Platform"/>
            <consortium name="The Broad Institute Genome Sequencing Center for Infectious Disease"/>
            <person name="Neafsey D."/>
            <person name="Cheeseman I."/>
            <person name="Volkman S."/>
            <person name="Adams J."/>
            <person name="Walker B."/>
            <person name="Young S.K."/>
            <person name="Zeng Q."/>
            <person name="Gargeya S."/>
            <person name="Fitzgerald M."/>
            <person name="Haas B."/>
            <person name="Abouelleil A."/>
            <person name="Alvarado L."/>
            <person name="Arachchi H.M."/>
            <person name="Berlin A.M."/>
            <person name="Chapman S.B."/>
            <person name="Dewar J."/>
            <person name="Goldberg J."/>
            <person name="Griggs A."/>
            <person name="Gujja S."/>
            <person name="Hansen M."/>
            <person name="Howarth C."/>
            <person name="Imamovic A."/>
            <person name="Larimer J."/>
            <person name="McCowan C."/>
            <person name="Murphy C."/>
            <person name="Neiman D."/>
            <person name="Pearson M."/>
            <person name="Priest M."/>
            <person name="Roberts A."/>
            <person name="Saif S."/>
            <person name="Shea T."/>
            <person name="Sisk P."/>
            <person name="Sykes S."/>
            <person name="Wortman J."/>
            <person name="Nusbaum C."/>
            <person name="Birren B."/>
        </authorList>
    </citation>
    <scope>NUCLEOTIDE SEQUENCE [LARGE SCALE GENOMIC DNA]</scope>
    <source>
        <strain evidence="4">Vietnam Oak-Knoll (FVO)</strain>
    </source>
</reference>
<dbReference type="InterPro" id="IPR050188">
    <property type="entry name" value="RluA_PseudoU_synthase"/>
</dbReference>
<evidence type="ECO:0000313" key="4">
    <source>
        <dbReference type="Proteomes" id="UP000030690"/>
    </source>
</evidence>
<accession>A0A024VBM7</accession>
<dbReference type="PANTHER" id="PTHR21600">
    <property type="entry name" value="MITOCHONDRIAL RNA PSEUDOURIDINE SYNTHASE"/>
    <property type="match status" value="1"/>
</dbReference>
<feature type="domain" description="Pseudouridine synthase RsuA/RluA-like" evidence="2">
    <location>
        <begin position="72"/>
        <end position="228"/>
    </location>
</feature>
<comment type="similarity">
    <text evidence="1">Belongs to the pseudouridine synthase RluA family.</text>
</comment>
<dbReference type="Gene3D" id="3.30.2350.10">
    <property type="entry name" value="Pseudouridine synthase"/>
    <property type="match status" value="1"/>
</dbReference>
<sequence length="487" mass="58195">MIFRRLIYHTSKRSKEKNTFFAFLKKQKYKSVRNYNMKEEKKEYEECQNHVTTPLYKSYKGHDLKIIYENDYFLVLNKPYDIKLEKGKLDDIYPSVETLLYQKRKLDVFRICGQLDYATSGLLIVAKDKLSCNILNYNIESKNISKIYLAILYGHLPLDILHINTPISKNKEGFKMKLCYNYNDYYDNGKYCYSLIYPYKHSYINNEKVTLCEMRTVTGRRHQLRLHSLSLGSSIVGDETYFDDMITNKYKIEYNNVNGKNENEKNIQIKENDNNNNNYDNRYDGKLLCNEKKKKIHVERMMLHCWIILKNKELNNLKKSENINNLEKQIFDQDYIICEDELSQFANENSRTFEDCVLKNNDLINTSFINYNLKGIKKNIKNIDRKLKNNLNNKRDITRHMNMSFINSDNMKITKDNNNNITKYEQHPNNDVLLNLNKAPIINVTDNFLNYENVNKNNIYEIKNDKYKNPNDLFDDIHDTYNKFNWG</sequence>
<protein>
    <recommendedName>
        <fullName evidence="2">Pseudouridine synthase RsuA/RluA-like domain-containing protein</fullName>
    </recommendedName>
</protein>
<organism evidence="3 4">
    <name type="scientific">Plasmodium falciparum Vietnam Oak-Knoll</name>
    <name type="common">FVO</name>
    <dbReference type="NCBI Taxonomy" id="1036723"/>
    <lineage>
        <taxon>Eukaryota</taxon>
        <taxon>Sar</taxon>
        <taxon>Alveolata</taxon>
        <taxon>Apicomplexa</taxon>
        <taxon>Aconoidasida</taxon>
        <taxon>Haemosporida</taxon>
        <taxon>Plasmodiidae</taxon>
        <taxon>Plasmodium</taxon>
        <taxon>Plasmodium (Laverania)</taxon>
    </lineage>
</organism>
<name>A0A024VBM7_PLAFA</name>
<reference evidence="3 4" key="1">
    <citation type="submission" date="2013-02" db="EMBL/GenBank/DDBJ databases">
        <title>The Genome Annotation of Plasmodium falciparum Vietnam Oak-Knoll (FVO).</title>
        <authorList>
            <consortium name="The Broad Institute Genome Sequencing Platform"/>
            <consortium name="The Broad Institute Genome Sequencing Center for Infectious Disease"/>
            <person name="Neafsey D."/>
            <person name="Hoffman S."/>
            <person name="Volkman S."/>
            <person name="Rosenthal P."/>
            <person name="Walker B."/>
            <person name="Young S.K."/>
            <person name="Zeng Q."/>
            <person name="Gargeya S."/>
            <person name="Fitzgerald M."/>
            <person name="Haas B."/>
            <person name="Abouelleil A."/>
            <person name="Allen A.W."/>
            <person name="Alvarado L."/>
            <person name="Arachchi H.M."/>
            <person name="Berlin A.M."/>
            <person name="Chapman S.B."/>
            <person name="Gainer-Dewar J."/>
            <person name="Goldberg J."/>
            <person name="Griggs A."/>
            <person name="Gujja S."/>
            <person name="Hansen M."/>
            <person name="Howarth C."/>
            <person name="Imamovic A."/>
            <person name="Ireland A."/>
            <person name="Larimer J."/>
            <person name="McCowan C."/>
            <person name="Murphy C."/>
            <person name="Pearson M."/>
            <person name="Poon T.W."/>
            <person name="Priest M."/>
            <person name="Roberts A."/>
            <person name="Saif S."/>
            <person name="Shea T."/>
            <person name="Sisk P."/>
            <person name="Sykes S."/>
            <person name="Wortman J."/>
            <person name="Nusbaum C."/>
            <person name="Birren B."/>
        </authorList>
    </citation>
    <scope>NUCLEOTIDE SEQUENCE [LARGE SCALE GENOMIC DNA]</scope>
    <source>
        <strain evidence="4">Vietnam Oak-Knoll (FVO)</strain>
    </source>
</reference>
<dbReference type="OrthoDB" id="428658at2759"/>
<dbReference type="GO" id="GO:0000455">
    <property type="term" value="P:enzyme-directed rRNA pseudouridine synthesis"/>
    <property type="evidence" value="ECO:0007669"/>
    <property type="project" value="TreeGrafter"/>
</dbReference>
<dbReference type="GO" id="GO:0003723">
    <property type="term" value="F:RNA binding"/>
    <property type="evidence" value="ECO:0007669"/>
    <property type="project" value="InterPro"/>
</dbReference>
<evidence type="ECO:0000259" key="2">
    <source>
        <dbReference type="Pfam" id="PF00849"/>
    </source>
</evidence>
<dbReference type="AlphaFoldDB" id="A0A024VBM7"/>
<dbReference type="Pfam" id="PF00849">
    <property type="entry name" value="PseudoU_synth_2"/>
    <property type="match status" value="1"/>
</dbReference>
<proteinExistence type="inferred from homology"/>
<gene>
    <name evidence="3" type="ORF">PFFVO_01108</name>
</gene>
<dbReference type="GO" id="GO:0009982">
    <property type="term" value="F:pseudouridine synthase activity"/>
    <property type="evidence" value="ECO:0007669"/>
    <property type="project" value="InterPro"/>
</dbReference>
<dbReference type="EMBL" id="KI925027">
    <property type="protein sequence ID" value="ETW19987.1"/>
    <property type="molecule type" value="Genomic_DNA"/>
</dbReference>
<evidence type="ECO:0000313" key="3">
    <source>
        <dbReference type="EMBL" id="ETW19987.1"/>
    </source>
</evidence>
<dbReference type="InterPro" id="IPR020103">
    <property type="entry name" value="PsdUridine_synth_cat_dom_sf"/>
</dbReference>
<evidence type="ECO:0000256" key="1">
    <source>
        <dbReference type="ARBA" id="ARBA00010876"/>
    </source>
</evidence>
<dbReference type="PANTHER" id="PTHR21600:SF87">
    <property type="entry name" value="RNA PSEUDOURIDYLATE SYNTHASE DOMAIN-CONTAINING PROTEIN 1"/>
    <property type="match status" value="1"/>
</dbReference>